<gene>
    <name evidence="1" type="ORF">A3J61_00215</name>
</gene>
<evidence type="ECO:0000313" key="2">
    <source>
        <dbReference type="Proteomes" id="UP000179686"/>
    </source>
</evidence>
<name>A0A1F6VS09_9BACT</name>
<proteinExistence type="predicted"/>
<protein>
    <submittedName>
        <fullName evidence="1">Uncharacterized protein</fullName>
    </submittedName>
</protein>
<evidence type="ECO:0000313" key="1">
    <source>
        <dbReference type="EMBL" id="OGI72394.1"/>
    </source>
</evidence>
<sequence>MEAKFIIDEFCTRYGNFKKTSNSKSTKGVFEKICTSLFYKYQGFAEESDLDISAFKSWITRNLKKRRGIKRKDAELKQVADEKMYAEYMHTKSTPEWADDKLDQPLTLSNH</sequence>
<comment type="caution">
    <text evidence="1">The sequence shown here is derived from an EMBL/GenBank/DDBJ whole genome shotgun (WGS) entry which is preliminary data.</text>
</comment>
<dbReference type="STRING" id="1801752.A3J61_00215"/>
<dbReference type="Proteomes" id="UP000179686">
    <property type="component" value="Unassembled WGS sequence"/>
</dbReference>
<dbReference type="EMBL" id="MFUC01000006">
    <property type="protein sequence ID" value="OGI72394.1"/>
    <property type="molecule type" value="Genomic_DNA"/>
</dbReference>
<dbReference type="AlphaFoldDB" id="A0A1F6VS09"/>
<accession>A0A1F6VS09</accession>
<reference evidence="1 2" key="1">
    <citation type="journal article" date="2016" name="Nat. Commun.">
        <title>Thousands of microbial genomes shed light on interconnected biogeochemical processes in an aquifer system.</title>
        <authorList>
            <person name="Anantharaman K."/>
            <person name="Brown C.T."/>
            <person name="Hug L.A."/>
            <person name="Sharon I."/>
            <person name="Castelle C.J."/>
            <person name="Probst A.J."/>
            <person name="Thomas B.C."/>
            <person name="Singh A."/>
            <person name="Wilkins M.J."/>
            <person name="Karaoz U."/>
            <person name="Brodie E.L."/>
            <person name="Williams K.H."/>
            <person name="Hubbard S.S."/>
            <person name="Banfield J.F."/>
        </authorList>
    </citation>
    <scope>NUCLEOTIDE SEQUENCE [LARGE SCALE GENOMIC DNA]</scope>
</reference>
<organism evidence="1 2">
    <name type="scientific">Candidatus Nomurabacteria bacterium RIFCSPHIGHO2_02_FULL_38_15</name>
    <dbReference type="NCBI Taxonomy" id="1801752"/>
    <lineage>
        <taxon>Bacteria</taxon>
        <taxon>Candidatus Nomuraibacteriota</taxon>
    </lineage>
</organism>